<dbReference type="CDD" id="cd13544">
    <property type="entry name" value="PBP2_Fbp_like_1"/>
    <property type="match status" value="1"/>
</dbReference>
<feature type="signal peptide" evidence="2">
    <location>
        <begin position="1"/>
        <end position="24"/>
    </location>
</feature>
<evidence type="ECO:0000256" key="1">
    <source>
        <dbReference type="ARBA" id="ARBA00022729"/>
    </source>
</evidence>
<dbReference type="InterPro" id="IPR026045">
    <property type="entry name" value="Ferric-bd"/>
</dbReference>
<evidence type="ECO:0000313" key="4">
    <source>
        <dbReference type="Proteomes" id="UP001597267"/>
    </source>
</evidence>
<evidence type="ECO:0000256" key="2">
    <source>
        <dbReference type="SAM" id="SignalP"/>
    </source>
</evidence>
<protein>
    <submittedName>
        <fullName evidence="3">ABC transporter substrate-binding protein</fullName>
    </submittedName>
</protein>
<organism evidence="3 4">
    <name type="scientific">Agrilactobacillus yilanensis</name>
    <dbReference type="NCBI Taxonomy" id="2485997"/>
    <lineage>
        <taxon>Bacteria</taxon>
        <taxon>Bacillati</taxon>
        <taxon>Bacillota</taxon>
        <taxon>Bacilli</taxon>
        <taxon>Lactobacillales</taxon>
        <taxon>Lactobacillaceae</taxon>
        <taxon>Agrilactobacillus</taxon>
    </lineage>
</organism>
<keyword evidence="1 2" id="KW-0732">Signal</keyword>
<dbReference type="InterPro" id="IPR006059">
    <property type="entry name" value="SBP"/>
</dbReference>
<sequence>MKMIKRFGALLLLLGGLFLITACSSNSSSSKSSSSSSSSKQVTKQFKGETMNVVTTSDAYKPLFDKFSKETGAKVNFLSMSSGEVLARMKADKSSEPMADLWFGGGLDAFMQAKSDGLLEKYQSSSVKKIDAKYRDSQGYWLSKGLTVGGLLVNKKVLKEKGLPVPKTWADLADSKYKGEIIMSDPAVSGTMYAIVKGIIDKDGEKAGWDYWQKVNDNITFYGKRGKDPQEKTASGEFGIGLIPVDQSAFDSAKENDLKVIYPSDGIPWVPEGIAVFKNAPGQKMAKAFIDFMLEPANMKQLAKLDGKDTDQIIMPGVKGLDLGLDKKDLIKEDLSTFGSDRQAILDKWAAMVGDK</sequence>
<accession>A0ABW4J5Z4</accession>
<dbReference type="RefSeq" id="WP_125713881.1">
    <property type="nucleotide sequence ID" value="NZ_JBHTOP010000022.1"/>
</dbReference>
<feature type="chain" id="PRO_5046165447" evidence="2">
    <location>
        <begin position="25"/>
        <end position="356"/>
    </location>
</feature>
<dbReference type="Proteomes" id="UP001597267">
    <property type="component" value="Unassembled WGS sequence"/>
</dbReference>
<dbReference type="PANTHER" id="PTHR30006:SF2">
    <property type="entry name" value="ABC TRANSPORTER SUBSTRATE-BINDING PROTEIN"/>
    <property type="match status" value="1"/>
</dbReference>
<dbReference type="Gene3D" id="3.40.190.10">
    <property type="entry name" value="Periplasmic binding protein-like II"/>
    <property type="match status" value="2"/>
</dbReference>
<dbReference type="Pfam" id="PF13416">
    <property type="entry name" value="SBP_bac_8"/>
    <property type="match status" value="1"/>
</dbReference>
<reference evidence="4" key="1">
    <citation type="journal article" date="2019" name="Int. J. Syst. Evol. Microbiol.">
        <title>The Global Catalogue of Microorganisms (GCM) 10K type strain sequencing project: providing services to taxonomists for standard genome sequencing and annotation.</title>
        <authorList>
            <consortium name="The Broad Institute Genomics Platform"/>
            <consortium name="The Broad Institute Genome Sequencing Center for Infectious Disease"/>
            <person name="Wu L."/>
            <person name="Ma J."/>
        </authorList>
    </citation>
    <scope>NUCLEOTIDE SEQUENCE [LARGE SCALE GENOMIC DNA]</scope>
    <source>
        <strain evidence="4">CCM 8896</strain>
    </source>
</reference>
<dbReference type="EMBL" id="JBHTOP010000022">
    <property type="protein sequence ID" value="MFD1671802.1"/>
    <property type="molecule type" value="Genomic_DNA"/>
</dbReference>
<keyword evidence="4" id="KW-1185">Reference proteome</keyword>
<proteinExistence type="predicted"/>
<evidence type="ECO:0000313" key="3">
    <source>
        <dbReference type="EMBL" id="MFD1671802.1"/>
    </source>
</evidence>
<comment type="caution">
    <text evidence="3">The sequence shown here is derived from an EMBL/GenBank/DDBJ whole genome shotgun (WGS) entry which is preliminary data.</text>
</comment>
<gene>
    <name evidence="3" type="ORF">ACFQ5M_06840</name>
</gene>
<dbReference type="PROSITE" id="PS51257">
    <property type="entry name" value="PROKAR_LIPOPROTEIN"/>
    <property type="match status" value="1"/>
</dbReference>
<dbReference type="PIRSF" id="PIRSF002825">
    <property type="entry name" value="CfbpA"/>
    <property type="match status" value="1"/>
</dbReference>
<name>A0ABW4J5Z4_9LACO</name>
<dbReference type="SUPFAM" id="SSF53850">
    <property type="entry name" value="Periplasmic binding protein-like II"/>
    <property type="match status" value="1"/>
</dbReference>
<dbReference type="PANTHER" id="PTHR30006">
    <property type="entry name" value="THIAMINE-BINDING PERIPLASMIC PROTEIN-RELATED"/>
    <property type="match status" value="1"/>
</dbReference>